<evidence type="ECO:0000313" key="2">
    <source>
        <dbReference type="Proteomes" id="UP000677457"/>
    </source>
</evidence>
<name>A0ABQ4JYR4_SALAC</name>
<sequence>MLAKVDRSGSPTDLVTSSGAAEICGYSTYRNLLHELIEPRRHQELPSGRIHRHWYPHNCLRRWARWECRCQ</sequence>
<proteinExistence type="predicted"/>
<comment type="caution">
    <text evidence="1">The sequence shown here is derived from an EMBL/GenBank/DDBJ whole genome shotgun (WGS) entry which is preliminary data.</text>
</comment>
<protein>
    <submittedName>
        <fullName evidence="1">Uncharacterized protein</fullName>
    </submittedName>
</protein>
<evidence type="ECO:0000313" key="1">
    <source>
        <dbReference type="EMBL" id="GIM88060.1"/>
    </source>
</evidence>
<gene>
    <name evidence="1" type="ORF">Sar04_47960</name>
</gene>
<reference evidence="1 2" key="1">
    <citation type="submission" date="2021-03" db="EMBL/GenBank/DDBJ databases">
        <title>Whole genome shotgun sequence of Salinispora arenicola NBRC 105043.</title>
        <authorList>
            <person name="Komaki H."/>
            <person name="Tamura T."/>
        </authorList>
    </citation>
    <scope>NUCLEOTIDE SEQUENCE [LARGE SCALE GENOMIC DNA]</scope>
    <source>
        <strain evidence="1 2">NBRC 105043</strain>
    </source>
</reference>
<dbReference type="Proteomes" id="UP000677457">
    <property type="component" value="Unassembled WGS sequence"/>
</dbReference>
<keyword evidence="2" id="KW-1185">Reference proteome</keyword>
<accession>A0ABQ4JYR4</accession>
<organism evidence="1 2">
    <name type="scientific">Salinispora arenicola</name>
    <dbReference type="NCBI Taxonomy" id="168697"/>
    <lineage>
        <taxon>Bacteria</taxon>
        <taxon>Bacillati</taxon>
        <taxon>Actinomycetota</taxon>
        <taxon>Actinomycetes</taxon>
        <taxon>Micromonosporales</taxon>
        <taxon>Micromonosporaceae</taxon>
        <taxon>Salinispora</taxon>
    </lineage>
</organism>
<dbReference type="EMBL" id="BOQM01000058">
    <property type="protein sequence ID" value="GIM88060.1"/>
    <property type="molecule type" value="Genomic_DNA"/>
</dbReference>